<name>A0A2G8SEZ4_9APHY</name>
<feature type="transmembrane region" description="Helical" evidence="1">
    <location>
        <begin position="57"/>
        <end position="82"/>
    </location>
</feature>
<gene>
    <name evidence="2" type="ORF">GSI_05588</name>
</gene>
<evidence type="ECO:0000313" key="2">
    <source>
        <dbReference type="EMBL" id="PIL32342.1"/>
    </source>
</evidence>
<keyword evidence="3" id="KW-1185">Reference proteome</keyword>
<feature type="transmembrane region" description="Helical" evidence="1">
    <location>
        <begin position="21"/>
        <end position="45"/>
    </location>
</feature>
<accession>A0A2G8SEZ4</accession>
<keyword evidence="1" id="KW-0472">Membrane</keyword>
<evidence type="ECO:0000256" key="1">
    <source>
        <dbReference type="SAM" id="Phobius"/>
    </source>
</evidence>
<reference evidence="2 3" key="1">
    <citation type="journal article" date="2015" name="Sci. Rep.">
        <title>Chromosome-level genome map provides insights into diverse defense mechanisms in the medicinal fungus Ganoderma sinense.</title>
        <authorList>
            <person name="Zhu Y."/>
            <person name="Xu J."/>
            <person name="Sun C."/>
            <person name="Zhou S."/>
            <person name="Xu H."/>
            <person name="Nelson D.R."/>
            <person name="Qian J."/>
            <person name="Song J."/>
            <person name="Luo H."/>
            <person name="Xiang L."/>
            <person name="Li Y."/>
            <person name="Xu Z."/>
            <person name="Ji A."/>
            <person name="Wang L."/>
            <person name="Lu S."/>
            <person name="Hayward A."/>
            <person name="Sun W."/>
            <person name="Li X."/>
            <person name="Schwartz D.C."/>
            <person name="Wang Y."/>
            <person name="Chen S."/>
        </authorList>
    </citation>
    <scope>NUCLEOTIDE SEQUENCE [LARGE SCALE GENOMIC DNA]</scope>
    <source>
        <strain evidence="2 3">ZZ0214-1</strain>
    </source>
</reference>
<dbReference type="EMBL" id="AYKW01000011">
    <property type="protein sequence ID" value="PIL32342.1"/>
    <property type="molecule type" value="Genomic_DNA"/>
</dbReference>
<dbReference type="AlphaFoldDB" id="A0A2G8SEZ4"/>
<comment type="caution">
    <text evidence="2">The sequence shown here is derived from an EMBL/GenBank/DDBJ whole genome shotgun (WGS) entry which is preliminary data.</text>
</comment>
<keyword evidence="1" id="KW-0812">Transmembrane</keyword>
<keyword evidence="1" id="KW-1133">Transmembrane helix</keyword>
<sequence length="120" mass="13474">MFLAQGFYARRLYIVNRKYRLVVFLAVALLLLELGFSIVGTVVGFKGRSFKTLAHYSWIYATVFGLAILVDLILTGAFIAIIRQSRTEPLGTSPALVVLARYAVFASKHVPRFPDFESTR</sequence>
<proteinExistence type="predicted"/>
<dbReference type="Proteomes" id="UP000230002">
    <property type="component" value="Unassembled WGS sequence"/>
</dbReference>
<organism evidence="2 3">
    <name type="scientific">Ganoderma sinense ZZ0214-1</name>
    <dbReference type="NCBI Taxonomy" id="1077348"/>
    <lineage>
        <taxon>Eukaryota</taxon>
        <taxon>Fungi</taxon>
        <taxon>Dikarya</taxon>
        <taxon>Basidiomycota</taxon>
        <taxon>Agaricomycotina</taxon>
        <taxon>Agaricomycetes</taxon>
        <taxon>Polyporales</taxon>
        <taxon>Polyporaceae</taxon>
        <taxon>Ganoderma</taxon>
    </lineage>
</organism>
<evidence type="ECO:0000313" key="3">
    <source>
        <dbReference type="Proteomes" id="UP000230002"/>
    </source>
</evidence>
<protein>
    <submittedName>
        <fullName evidence="2">Uncharacterized protein</fullName>
    </submittedName>
</protein>